<evidence type="ECO:0000313" key="2">
    <source>
        <dbReference type="Ensembl" id="ENSHHUP00000063786.1"/>
    </source>
</evidence>
<evidence type="ECO:0000313" key="3">
    <source>
        <dbReference type="Proteomes" id="UP000314982"/>
    </source>
</evidence>
<dbReference type="GeneTree" id="ENSGT00950000183209"/>
<dbReference type="GO" id="GO:0044325">
    <property type="term" value="F:transmembrane transporter binding"/>
    <property type="evidence" value="ECO:0007669"/>
    <property type="project" value="TreeGrafter"/>
</dbReference>
<dbReference type="Proteomes" id="UP000314982">
    <property type="component" value="Unassembled WGS sequence"/>
</dbReference>
<accession>A0A4W5PGN8</accession>
<dbReference type="STRING" id="62062.ENSHHUP00000063786"/>
<organism evidence="2 3">
    <name type="scientific">Hucho hucho</name>
    <name type="common">huchen</name>
    <dbReference type="NCBI Taxonomy" id="62062"/>
    <lineage>
        <taxon>Eukaryota</taxon>
        <taxon>Metazoa</taxon>
        <taxon>Chordata</taxon>
        <taxon>Craniata</taxon>
        <taxon>Vertebrata</taxon>
        <taxon>Euteleostomi</taxon>
        <taxon>Actinopterygii</taxon>
        <taxon>Neopterygii</taxon>
        <taxon>Teleostei</taxon>
        <taxon>Protacanthopterygii</taxon>
        <taxon>Salmoniformes</taxon>
        <taxon>Salmonidae</taxon>
        <taxon>Salmoninae</taxon>
        <taxon>Hucho</taxon>
    </lineage>
</organism>
<feature type="region of interest" description="Disordered" evidence="1">
    <location>
        <begin position="72"/>
        <end position="111"/>
    </location>
</feature>
<dbReference type="PANTHER" id="PTHR13280">
    <property type="entry name" value="PHOSPHOFURIN ACIDIC CLUSTER SORTING PROTEIN"/>
    <property type="match status" value="1"/>
</dbReference>
<evidence type="ECO:0000256" key="1">
    <source>
        <dbReference type="SAM" id="MobiDB-lite"/>
    </source>
</evidence>
<dbReference type="InterPro" id="IPR019381">
    <property type="entry name" value="PACS1/2_C"/>
</dbReference>
<dbReference type="PANTHER" id="PTHR13280:SF15">
    <property type="entry name" value="PHOSPHOFURIN ACIDIC CLUSTER SORTING PROTEIN 2"/>
    <property type="match status" value="1"/>
</dbReference>
<reference evidence="3" key="1">
    <citation type="submission" date="2018-06" db="EMBL/GenBank/DDBJ databases">
        <title>Genome assembly of Danube salmon.</title>
        <authorList>
            <person name="Macqueen D.J."/>
            <person name="Gundappa M.K."/>
        </authorList>
    </citation>
    <scope>NUCLEOTIDE SEQUENCE [LARGE SCALE GENOMIC DNA]</scope>
</reference>
<reference evidence="2" key="2">
    <citation type="submission" date="2025-08" db="UniProtKB">
        <authorList>
            <consortium name="Ensembl"/>
        </authorList>
    </citation>
    <scope>IDENTIFICATION</scope>
</reference>
<name>A0A4W5PGN8_9TELE</name>
<proteinExistence type="predicted"/>
<sequence length="140" mass="15517">MPEKSPFGLVAPPHQVMQHPTEGGQVLSLCSNQKEMLGKVAEIWIFSLSSQPIDHEEAALQGGTKIKCSDNYSEEEYESFSSEQEASDDAVQGQDLEDDEYDVRKPKKHRRSIVRTASITRVRDGSKVIQPSCCVAFSSS</sequence>
<keyword evidence="3" id="KW-1185">Reference proteome</keyword>
<dbReference type="AlphaFoldDB" id="A0A4W5PGN8"/>
<reference evidence="2" key="3">
    <citation type="submission" date="2025-09" db="UniProtKB">
        <authorList>
            <consortium name="Ensembl"/>
        </authorList>
    </citation>
    <scope>IDENTIFICATION</scope>
</reference>
<dbReference type="Ensembl" id="ENSHHUT00000065941.1">
    <property type="protein sequence ID" value="ENSHHUP00000063786.1"/>
    <property type="gene ID" value="ENSHHUG00000037681.1"/>
</dbReference>
<protein>
    <submittedName>
        <fullName evidence="2">Uncharacterized protein</fullName>
    </submittedName>
</protein>
<dbReference type="GO" id="GO:0072659">
    <property type="term" value="P:protein localization to plasma membrane"/>
    <property type="evidence" value="ECO:0007669"/>
    <property type="project" value="TreeGrafter"/>
</dbReference>